<organism evidence="4 5">
    <name type="scientific">candidate division WWE3 bacterium</name>
    <dbReference type="NCBI Taxonomy" id="2053526"/>
    <lineage>
        <taxon>Bacteria</taxon>
        <taxon>Katanobacteria</taxon>
    </lineage>
</organism>
<dbReference type="InterPro" id="IPR002068">
    <property type="entry name" value="A-crystallin/Hsp20_dom"/>
</dbReference>
<reference evidence="4" key="2">
    <citation type="journal article" date="2021" name="Microbiome">
        <title>Successional dynamics and alternative stable states in a saline activated sludge microbial community over 9 years.</title>
        <authorList>
            <person name="Wang Y."/>
            <person name="Ye J."/>
            <person name="Ju F."/>
            <person name="Liu L."/>
            <person name="Boyd J.A."/>
            <person name="Deng Y."/>
            <person name="Parks D.H."/>
            <person name="Jiang X."/>
            <person name="Yin X."/>
            <person name="Woodcroft B.J."/>
            <person name="Tyson G.W."/>
            <person name="Hugenholtz P."/>
            <person name="Polz M.F."/>
            <person name="Zhang T."/>
        </authorList>
    </citation>
    <scope>NUCLEOTIDE SEQUENCE</scope>
    <source>
        <strain evidence="4">HKST-UBA79</strain>
    </source>
</reference>
<dbReference type="Proteomes" id="UP000740557">
    <property type="component" value="Unassembled WGS sequence"/>
</dbReference>
<comment type="similarity">
    <text evidence="1 2">Belongs to the small heat shock protein (HSP20) family.</text>
</comment>
<evidence type="ECO:0000313" key="4">
    <source>
        <dbReference type="EMBL" id="MCA9308488.1"/>
    </source>
</evidence>
<dbReference type="PANTHER" id="PTHR11527">
    <property type="entry name" value="HEAT-SHOCK PROTEIN 20 FAMILY MEMBER"/>
    <property type="match status" value="1"/>
</dbReference>
<accession>A0A955EDD3</accession>
<comment type="caution">
    <text evidence="4">The sequence shown here is derived from an EMBL/GenBank/DDBJ whole genome shotgun (WGS) entry which is preliminary data.</text>
</comment>
<evidence type="ECO:0000256" key="2">
    <source>
        <dbReference type="RuleBase" id="RU003616"/>
    </source>
</evidence>
<dbReference type="InterPro" id="IPR008978">
    <property type="entry name" value="HSP20-like_chaperone"/>
</dbReference>
<reference evidence="4" key="1">
    <citation type="submission" date="2020-04" db="EMBL/GenBank/DDBJ databases">
        <authorList>
            <person name="Zhang T."/>
        </authorList>
    </citation>
    <scope>NUCLEOTIDE SEQUENCE</scope>
    <source>
        <strain evidence="4">HKST-UBA79</strain>
    </source>
</reference>
<gene>
    <name evidence="4" type="ORF">KC980_03170</name>
</gene>
<dbReference type="CDD" id="cd06464">
    <property type="entry name" value="ACD_sHsps-like"/>
    <property type="match status" value="1"/>
</dbReference>
<protein>
    <submittedName>
        <fullName evidence="4">Hsp20/alpha crystallin family protein</fullName>
    </submittedName>
</protein>
<evidence type="ECO:0000259" key="3">
    <source>
        <dbReference type="PROSITE" id="PS01031"/>
    </source>
</evidence>
<dbReference type="SUPFAM" id="SSF49764">
    <property type="entry name" value="HSP20-like chaperones"/>
    <property type="match status" value="1"/>
</dbReference>
<sequence>MAIVRWTRPTPVWPSFLDDELFNSWPQLSSEDKGLNIYETDDSVVVEASLPGIPEDNVEVTVEGNVLTISGSFEEHEEDTKKKKVVYKSSRQSSFSYSTSLPRMVDSTKATAEVKDGVVTVTVPLTEEEKPKKITVTKRK</sequence>
<name>A0A955EDD3_UNCKA</name>
<dbReference type="InterPro" id="IPR031107">
    <property type="entry name" value="Small_HSP"/>
</dbReference>
<dbReference type="Gene3D" id="2.60.40.790">
    <property type="match status" value="1"/>
</dbReference>
<dbReference type="AlphaFoldDB" id="A0A955EDD3"/>
<dbReference type="PROSITE" id="PS01031">
    <property type="entry name" value="SHSP"/>
    <property type="match status" value="1"/>
</dbReference>
<evidence type="ECO:0000313" key="5">
    <source>
        <dbReference type="Proteomes" id="UP000740557"/>
    </source>
</evidence>
<proteinExistence type="inferred from homology"/>
<feature type="domain" description="SHSP" evidence="3">
    <location>
        <begin position="26"/>
        <end position="140"/>
    </location>
</feature>
<dbReference type="Pfam" id="PF00011">
    <property type="entry name" value="HSP20"/>
    <property type="match status" value="1"/>
</dbReference>
<evidence type="ECO:0000256" key="1">
    <source>
        <dbReference type="PROSITE-ProRule" id="PRU00285"/>
    </source>
</evidence>
<dbReference type="EMBL" id="JAGQNX010000096">
    <property type="protein sequence ID" value="MCA9308488.1"/>
    <property type="molecule type" value="Genomic_DNA"/>
</dbReference>